<dbReference type="GO" id="GO:0015562">
    <property type="term" value="F:efflux transmembrane transporter activity"/>
    <property type="evidence" value="ECO:0007669"/>
    <property type="project" value="TreeGrafter"/>
</dbReference>
<protein>
    <submittedName>
        <fullName evidence="1">HlyD family efflux transporter periplasmic adaptor subunit</fullName>
    </submittedName>
</protein>
<gene>
    <name evidence="1" type="ORF">D2U88_13445</name>
    <name evidence="2" type="ORF">FQ019_13310</name>
</gene>
<evidence type="ECO:0000313" key="1">
    <source>
        <dbReference type="EMBL" id="RIV68234.1"/>
    </source>
</evidence>
<dbReference type="Gene3D" id="2.40.420.20">
    <property type="match status" value="1"/>
</dbReference>
<organism evidence="1 3">
    <name type="scientific">Flagellimonas aequoris</name>
    <dbReference type="NCBI Taxonomy" id="2306997"/>
    <lineage>
        <taxon>Bacteria</taxon>
        <taxon>Pseudomonadati</taxon>
        <taxon>Bacteroidota</taxon>
        <taxon>Flavobacteriia</taxon>
        <taxon>Flavobacteriales</taxon>
        <taxon>Flavobacteriaceae</taxon>
        <taxon>Flagellimonas</taxon>
    </lineage>
</organism>
<keyword evidence="4" id="KW-1185">Reference proteome</keyword>
<reference evidence="1 3" key="1">
    <citation type="submission" date="2018-08" db="EMBL/GenBank/DDBJ databases">
        <title>Proposal of Muricauda 72 sp.nov. and Muricauda NH166 sp.nov., isolated from seawater.</title>
        <authorList>
            <person name="Cheng H."/>
            <person name="Wu Y.-H."/>
            <person name="Guo L.-L."/>
            <person name="Xu X.-W."/>
        </authorList>
    </citation>
    <scope>NUCLEOTIDE SEQUENCE [LARGE SCALE GENOMIC DNA]</scope>
    <source>
        <strain evidence="1 3">NH166</strain>
    </source>
</reference>
<dbReference type="PANTHER" id="PTHR30469">
    <property type="entry name" value="MULTIDRUG RESISTANCE PROTEIN MDTA"/>
    <property type="match status" value="1"/>
</dbReference>
<sequence>MPNCRPRPTSGCCVTNITIQTGDMMKKLGYTFLCIWVLTSVGSCKSDPQTTTTSEVPIQVKTAAVQQGDIKEYITFNGVTLYQKKENVRSNVTGYVSWLPHKLGSHIRAGQTFATVRTKEQDALAEAVRIDSTLAKLSGPISVISNGTGVIAQLNVQRNDYVAEGDVLAIISEPSSLVVQVNVPYEYGDHIDIGTLCEIMLQNGTVIQAKISAILPVIDPIPQSQQFLIELPGQELPENLNVQVKTVYKEKKNAMTIPHSALQSNELLTGFWVMKVLGDTLAVRQDVQTGLKNDSLIEVMSKKLGIHDKVVTEGSYQMQDSTKVSIEK</sequence>
<dbReference type="AlphaFoldDB" id="A0A418N316"/>
<dbReference type="GO" id="GO:1990281">
    <property type="term" value="C:efflux pump complex"/>
    <property type="evidence" value="ECO:0007669"/>
    <property type="project" value="TreeGrafter"/>
</dbReference>
<name>A0A418N316_9FLAO</name>
<dbReference type="Gene3D" id="2.40.50.100">
    <property type="match status" value="1"/>
</dbReference>
<comment type="caution">
    <text evidence="1">The sequence shown here is derived from an EMBL/GenBank/DDBJ whole genome shotgun (WGS) entry which is preliminary data.</text>
</comment>
<accession>A0A418N316</accession>
<dbReference type="Proteomes" id="UP000284189">
    <property type="component" value="Unassembled WGS sequence"/>
</dbReference>
<dbReference type="EMBL" id="VNWL01000029">
    <property type="protein sequence ID" value="TXJ99925.1"/>
    <property type="molecule type" value="Genomic_DNA"/>
</dbReference>
<dbReference type="OrthoDB" id="1435302at2"/>
<dbReference type="Proteomes" id="UP000321528">
    <property type="component" value="Unassembled WGS sequence"/>
</dbReference>
<evidence type="ECO:0000313" key="2">
    <source>
        <dbReference type="EMBL" id="TXJ99925.1"/>
    </source>
</evidence>
<evidence type="ECO:0000313" key="3">
    <source>
        <dbReference type="Proteomes" id="UP000284189"/>
    </source>
</evidence>
<evidence type="ECO:0000313" key="4">
    <source>
        <dbReference type="Proteomes" id="UP000321528"/>
    </source>
</evidence>
<dbReference type="EMBL" id="QXFJ01000030">
    <property type="protein sequence ID" value="RIV68234.1"/>
    <property type="molecule type" value="Genomic_DNA"/>
</dbReference>
<reference evidence="2 4" key="2">
    <citation type="submission" date="2019-07" db="EMBL/GenBank/DDBJ databases">
        <title>Draft genome of two Muricauda strains isolated from deep sea.</title>
        <authorList>
            <person name="Sun C."/>
        </authorList>
    </citation>
    <scope>NUCLEOTIDE SEQUENCE [LARGE SCALE GENOMIC DNA]</scope>
    <source>
        <strain evidence="2 4">NH166</strain>
    </source>
</reference>
<proteinExistence type="predicted"/>